<feature type="compositionally biased region" description="Polar residues" evidence="1">
    <location>
        <begin position="592"/>
        <end position="608"/>
    </location>
</feature>
<gene>
    <name evidence="2" type="ORF">OC842_006144</name>
</gene>
<protein>
    <submittedName>
        <fullName evidence="2">Uncharacterized protein</fullName>
    </submittedName>
</protein>
<feature type="compositionally biased region" description="Acidic residues" evidence="1">
    <location>
        <begin position="484"/>
        <end position="494"/>
    </location>
</feature>
<dbReference type="EMBL" id="JAPDMQ010000514">
    <property type="protein sequence ID" value="KAK0523440.1"/>
    <property type="molecule type" value="Genomic_DNA"/>
</dbReference>
<feature type="compositionally biased region" description="Low complexity" evidence="1">
    <location>
        <begin position="509"/>
        <end position="521"/>
    </location>
</feature>
<sequence>MPLSALPGELILRIVASAIKPSPTEDETYTTFGRRIRTLSSVSRAFKMAVQLHLRQHFHTFQVDSELLVRARIVPWLPDPRDAYNVHRAWWQSVTKQNLEEINNIERANAALLHTDFSVVRTLSIDLRISRIHADSGPRLFQRFQVPQWVTATTILTSMVASARSLEELHIRIPPQQDMVTMVETIIANNSRLRRLIVEIDSVNQPLSIYKPTMNLTNMCHDKTPYHKLECFIVRAPTASCNVTSTDVLFHRLHAVKLFALSVAALDTPLPNWQWVRKLLQHTTKLERGDVSVAYRNTSDKTTFLREEPVSLPNLTDLTLDLKDVDTRILLNLEAPKLSYLRIHSPVDIDHWPCVPQDHFPSLFSVNMWCPGSSATRMDVLGVPRSKYAHNLNDYHNYSLHHGNEFLAYIKPYSASQTPSRAPLPTLRHGQNDLTVVEIDEDDEGSDFTDLDSTDSDGLSDADVDGDIDSSFEPSQVNVGISDQDADSLQESDDTAFGSIGGSFDRAPDSSNDPSIMSSSDATGDNSSMSDSDANGDNSSMSDSDATGDNSSTSDSDVTGGNSSMSDSDESTDTTLVDNTTRGEATACAQMLSPQNDAPAVSESSSGHSACPGIHGEDGSFPPAQLLQPQGTEAEALATIASQLSVLAAAALSTHRPSILRQRREDDVEEGNPSKRMRTV</sequence>
<evidence type="ECO:0000256" key="1">
    <source>
        <dbReference type="SAM" id="MobiDB-lite"/>
    </source>
</evidence>
<dbReference type="Proteomes" id="UP001176521">
    <property type="component" value="Unassembled WGS sequence"/>
</dbReference>
<keyword evidence="3" id="KW-1185">Reference proteome</keyword>
<evidence type="ECO:0000313" key="3">
    <source>
        <dbReference type="Proteomes" id="UP001176521"/>
    </source>
</evidence>
<accession>A0AAN6GAV4</accession>
<feature type="compositionally biased region" description="Acidic residues" evidence="1">
    <location>
        <begin position="440"/>
        <end position="470"/>
    </location>
</feature>
<feature type="region of interest" description="Disordered" evidence="1">
    <location>
        <begin position="654"/>
        <end position="680"/>
    </location>
</feature>
<feature type="compositionally biased region" description="Polar residues" evidence="1">
    <location>
        <begin position="522"/>
        <end position="562"/>
    </location>
</feature>
<proteinExistence type="predicted"/>
<feature type="region of interest" description="Disordered" evidence="1">
    <location>
        <begin position="440"/>
        <end position="624"/>
    </location>
</feature>
<name>A0AAN6GAV4_9BASI</name>
<dbReference type="AlphaFoldDB" id="A0AAN6GAV4"/>
<organism evidence="2 3">
    <name type="scientific">Tilletia horrida</name>
    <dbReference type="NCBI Taxonomy" id="155126"/>
    <lineage>
        <taxon>Eukaryota</taxon>
        <taxon>Fungi</taxon>
        <taxon>Dikarya</taxon>
        <taxon>Basidiomycota</taxon>
        <taxon>Ustilaginomycotina</taxon>
        <taxon>Exobasidiomycetes</taxon>
        <taxon>Tilletiales</taxon>
        <taxon>Tilletiaceae</taxon>
        <taxon>Tilletia</taxon>
    </lineage>
</organism>
<reference evidence="2" key="1">
    <citation type="journal article" date="2023" name="PhytoFront">
        <title>Draft Genome Resources of Seven Strains of Tilletia horrida, Causal Agent of Kernel Smut of Rice.</title>
        <authorList>
            <person name="Khanal S."/>
            <person name="Antony Babu S."/>
            <person name="Zhou X.G."/>
        </authorList>
    </citation>
    <scope>NUCLEOTIDE SEQUENCE</scope>
    <source>
        <strain evidence="2">TX3</strain>
    </source>
</reference>
<comment type="caution">
    <text evidence="2">The sequence shown here is derived from an EMBL/GenBank/DDBJ whole genome shotgun (WGS) entry which is preliminary data.</text>
</comment>
<evidence type="ECO:0000313" key="2">
    <source>
        <dbReference type="EMBL" id="KAK0523440.1"/>
    </source>
</evidence>
<feature type="compositionally biased region" description="Polar residues" evidence="1">
    <location>
        <begin position="472"/>
        <end position="481"/>
    </location>
</feature>